<sequence length="74" mass="8046">MRSYRRAPGLRPVRCGQDREVPSLPHSCEGRQIDGWRHSDDELLGDNDGVGIAAEGAVAADPGITPATRPYYLV</sequence>
<feature type="region of interest" description="Disordered" evidence="1">
    <location>
        <begin position="1"/>
        <end position="27"/>
    </location>
</feature>
<name>A0A135P697_9HYPH</name>
<protein>
    <submittedName>
        <fullName evidence="2">Uncharacterized protein</fullName>
    </submittedName>
</protein>
<keyword evidence="3" id="KW-1185">Reference proteome</keyword>
<gene>
    <name evidence="2" type="ORF">ATO67_21940</name>
</gene>
<dbReference type="AlphaFoldDB" id="A0A135P697"/>
<evidence type="ECO:0000256" key="1">
    <source>
        <dbReference type="SAM" id="MobiDB-lite"/>
    </source>
</evidence>
<dbReference type="EMBL" id="LNUW01000012">
    <property type="protein sequence ID" value="KXG86955.1"/>
    <property type="molecule type" value="Genomic_DNA"/>
</dbReference>
<dbReference type="Proteomes" id="UP000070498">
    <property type="component" value="Unassembled WGS sequence"/>
</dbReference>
<organism evidence="2 3">
    <name type="scientific">Agrobacterium bohemicum</name>
    <dbReference type="NCBI Taxonomy" id="2052828"/>
    <lineage>
        <taxon>Bacteria</taxon>
        <taxon>Pseudomonadati</taxon>
        <taxon>Pseudomonadota</taxon>
        <taxon>Alphaproteobacteria</taxon>
        <taxon>Hyphomicrobiales</taxon>
        <taxon>Rhizobiaceae</taxon>
        <taxon>Rhizobium/Agrobacterium group</taxon>
        <taxon>Agrobacterium</taxon>
    </lineage>
</organism>
<accession>A0A135P697</accession>
<reference evidence="2 3" key="1">
    <citation type="submission" date="2015-11" db="EMBL/GenBank/DDBJ databases">
        <title>Draft genome sequence of Agrobacterium sp. R89-1.</title>
        <authorList>
            <person name="Zahradnik J."/>
            <person name="Kyslikova E."/>
            <person name="Palyzova A."/>
            <person name="Kyslik P."/>
        </authorList>
    </citation>
    <scope>NUCLEOTIDE SEQUENCE [LARGE SCALE GENOMIC DNA]</scope>
    <source>
        <strain evidence="2 3">R89-1</strain>
    </source>
</reference>
<evidence type="ECO:0000313" key="2">
    <source>
        <dbReference type="EMBL" id="KXG86955.1"/>
    </source>
</evidence>
<proteinExistence type="predicted"/>
<comment type="caution">
    <text evidence="2">The sequence shown here is derived from an EMBL/GenBank/DDBJ whole genome shotgun (WGS) entry which is preliminary data.</text>
</comment>
<evidence type="ECO:0000313" key="3">
    <source>
        <dbReference type="Proteomes" id="UP000070498"/>
    </source>
</evidence>